<gene>
    <name evidence="1" type="ORF">CA13_13510</name>
</gene>
<dbReference type="AlphaFoldDB" id="A0A5C5YYE1"/>
<name>A0A5C5YYE1_9BACT</name>
<dbReference type="Proteomes" id="UP000315010">
    <property type="component" value="Unassembled WGS sequence"/>
</dbReference>
<dbReference type="RefSeq" id="WP_146395055.1">
    <property type="nucleotide sequence ID" value="NZ_SJPJ01000001.1"/>
</dbReference>
<comment type="caution">
    <text evidence="1">The sequence shown here is derived from an EMBL/GenBank/DDBJ whole genome shotgun (WGS) entry which is preliminary data.</text>
</comment>
<evidence type="ECO:0000313" key="2">
    <source>
        <dbReference type="Proteomes" id="UP000315010"/>
    </source>
</evidence>
<sequence length="309" mass="33999">MASATKIRWKIDTALSTLHLAHSVAVGLPCTDEKIEAALVPYVTEVNNRLLSALVDVPVFWEQLVHESLCTDGLPNACEKALANSGCNELQVDSTSRGVLRQLDECRIAVARRFPRLEDQLLLRAQPLKERWDTVGVGLLNLIGKTIWNDTTPTSWWPARVDGLFVQPIRGGDGGFHSEHSTIWIEAMLTDVEPMVPEVLRAAWLVTRVAIEQHVMKKSGTSPISTTPTKPSDLLPAWKFASVAITMHAGSQLDLTRPNPLAINDAIRIWGLSDDISLGESVAKWWDEFLAAPVPLPIALKALAKQIAF</sequence>
<keyword evidence="2" id="KW-1185">Reference proteome</keyword>
<proteinExistence type="predicted"/>
<dbReference type="OrthoDB" id="282164at2"/>
<dbReference type="EMBL" id="SJPJ01000001">
    <property type="protein sequence ID" value="TWT79940.1"/>
    <property type="molecule type" value="Genomic_DNA"/>
</dbReference>
<reference evidence="1 2" key="1">
    <citation type="submission" date="2019-02" db="EMBL/GenBank/DDBJ databases">
        <title>Deep-cultivation of Planctomycetes and their phenomic and genomic characterization uncovers novel biology.</title>
        <authorList>
            <person name="Wiegand S."/>
            <person name="Jogler M."/>
            <person name="Boedeker C."/>
            <person name="Pinto D."/>
            <person name="Vollmers J."/>
            <person name="Rivas-Marin E."/>
            <person name="Kohn T."/>
            <person name="Peeters S.H."/>
            <person name="Heuer A."/>
            <person name="Rast P."/>
            <person name="Oberbeckmann S."/>
            <person name="Bunk B."/>
            <person name="Jeske O."/>
            <person name="Meyerdierks A."/>
            <person name="Storesund J.E."/>
            <person name="Kallscheuer N."/>
            <person name="Luecker S."/>
            <person name="Lage O.M."/>
            <person name="Pohl T."/>
            <person name="Merkel B.J."/>
            <person name="Hornburger P."/>
            <person name="Mueller R.-W."/>
            <person name="Bruemmer F."/>
            <person name="Labrenz M."/>
            <person name="Spormann A.M."/>
            <person name="Op Den Camp H."/>
            <person name="Overmann J."/>
            <person name="Amann R."/>
            <person name="Jetten M.S.M."/>
            <person name="Mascher T."/>
            <person name="Medema M.H."/>
            <person name="Devos D.P."/>
            <person name="Kaster A.-K."/>
            <person name="Ovreas L."/>
            <person name="Rohde M."/>
            <person name="Galperin M.Y."/>
            <person name="Jogler C."/>
        </authorList>
    </citation>
    <scope>NUCLEOTIDE SEQUENCE [LARGE SCALE GENOMIC DNA]</scope>
    <source>
        <strain evidence="1 2">CA13</strain>
    </source>
</reference>
<evidence type="ECO:0000313" key="1">
    <source>
        <dbReference type="EMBL" id="TWT79940.1"/>
    </source>
</evidence>
<protein>
    <submittedName>
        <fullName evidence="1">Uncharacterized protein</fullName>
    </submittedName>
</protein>
<organism evidence="1 2">
    <name type="scientific">Novipirellula herctigrandis</name>
    <dbReference type="NCBI Taxonomy" id="2527986"/>
    <lineage>
        <taxon>Bacteria</taxon>
        <taxon>Pseudomonadati</taxon>
        <taxon>Planctomycetota</taxon>
        <taxon>Planctomycetia</taxon>
        <taxon>Pirellulales</taxon>
        <taxon>Pirellulaceae</taxon>
        <taxon>Novipirellula</taxon>
    </lineage>
</organism>
<accession>A0A5C5YYE1</accession>